<dbReference type="GO" id="GO:0005524">
    <property type="term" value="F:ATP binding"/>
    <property type="evidence" value="ECO:0007669"/>
    <property type="project" value="InterPro"/>
</dbReference>
<dbReference type="HOGENOM" id="CLU_066903_1_0_1"/>
<name>W9CC53_SCLBF</name>
<comment type="catalytic activity">
    <reaction evidence="9">
        <text>L-seryl-[protein] + ATP = O-phospho-L-seryl-[protein] + ADP + H(+)</text>
        <dbReference type="Rhea" id="RHEA:17989"/>
        <dbReference type="Rhea" id="RHEA-COMP:9863"/>
        <dbReference type="Rhea" id="RHEA-COMP:11604"/>
        <dbReference type="ChEBI" id="CHEBI:15378"/>
        <dbReference type="ChEBI" id="CHEBI:29999"/>
        <dbReference type="ChEBI" id="CHEBI:30616"/>
        <dbReference type="ChEBI" id="CHEBI:83421"/>
        <dbReference type="ChEBI" id="CHEBI:456216"/>
        <dbReference type="EC" id="2.7.11.1"/>
    </reaction>
</comment>
<evidence type="ECO:0000256" key="3">
    <source>
        <dbReference type="ARBA" id="ARBA00012513"/>
    </source>
</evidence>
<dbReference type="GO" id="GO:0004674">
    <property type="term" value="F:protein serine/threonine kinase activity"/>
    <property type="evidence" value="ECO:0007669"/>
    <property type="project" value="UniProtKB-EC"/>
</dbReference>
<evidence type="ECO:0000256" key="5">
    <source>
        <dbReference type="ARBA" id="ARBA00019973"/>
    </source>
</evidence>
<evidence type="ECO:0000256" key="1">
    <source>
        <dbReference type="ARBA" id="ARBA00003747"/>
    </source>
</evidence>
<organism evidence="11 12">
    <name type="scientific">Sclerotinia borealis (strain F-4128)</name>
    <dbReference type="NCBI Taxonomy" id="1432307"/>
    <lineage>
        <taxon>Eukaryota</taxon>
        <taxon>Fungi</taxon>
        <taxon>Dikarya</taxon>
        <taxon>Ascomycota</taxon>
        <taxon>Pezizomycotina</taxon>
        <taxon>Leotiomycetes</taxon>
        <taxon>Helotiales</taxon>
        <taxon>Sclerotiniaceae</taxon>
        <taxon>Sclerotinia</taxon>
    </lineage>
</organism>
<dbReference type="Proteomes" id="UP000019487">
    <property type="component" value="Unassembled WGS sequence"/>
</dbReference>
<keyword evidence="12" id="KW-1185">Reference proteome</keyword>
<dbReference type="EMBL" id="AYSA01000256">
    <property type="protein sequence ID" value="ESZ94317.1"/>
    <property type="molecule type" value="Genomic_DNA"/>
</dbReference>
<dbReference type="PROSITE" id="PS50011">
    <property type="entry name" value="PROTEIN_KINASE_DOM"/>
    <property type="match status" value="1"/>
</dbReference>
<evidence type="ECO:0000256" key="4">
    <source>
        <dbReference type="ARBA" id="ARBA00013948"/>
    </source>
</evidence>
<evidence type="ECO:0000313" key="12">
    <source>
        <dbReference type="Proteomes" id="UP000019487"/>
    </source>
</evidence>
<comment type="caution">
    <text evidence="11">The sequence shown here is derived from an EMBL/GenBank/DDBJ whole genome shotgun (WGS) entry which is preliminary data.</text>
</comment>
<sequence>MPIRMTDARSENTFDEDIQRLRAAYEQKRNSTNLVPPIGRPNWDISIDVVDGTVIYTYWFELDDNKLQCIRLADIPDTLSGDILRLNRNLPTSIWNSRNNYEIIGDKVTELNNAPSPPDFEPDDEDITSEISMLPDVVVDPVKHFVKKGKYRSEIRNLLACQGGSCPGSPISPHIIRLLGKSADGKLVFEKFNPRYILALVHPLAQYKSWILQVISGLLALHSVGIVHRDLRIDNLIFTLNGGHRLYIIDLESRWGNRLAPEISKEPILNAGWSEKSDIYDLGYVIKGMIYGNTPITYLVEWDVPEPLKMVVDACTRMAPADRPSLMELYNMVLEISD</sequence>
<dbReference type="InterPro" id="IPR008266">
    <property type="entry name" value="Tyr_kinase_AS"/>
</dbReference>
<comment type="function">
    <text evidence="1">Component of the EKC/KEOPS complex that is required for the formation of a threonylcarbamoyl group on adenosine at position 37 (t(6)A37) in tRNAs that read codons beginning with adenine. The complex is probably involved in the transfer of the threonylcarbamoyl moiety of threonylcarbamoyl-AMP (TC-AMP) to the N6 group of A37. BUD32 has ATPase activity in the context of the EKC/KEOPS complex and likely plays a supporting role to the catalytic subunit KAE1. The EKC/KEOPS complex also promotes both telomere uncapping and telomere elongation. The complex is required for efficient recruitment of transcriptional coactivators.</text>
</comment>
<dbReference type="InterPro" id="IPR000719">
    <property type="entry name" value="Prot_kinase_dom"/>
</dbReference>
<dbReference type="STRING" id="1432307.W9CC53"/>
<dbReference type="PROSITE" id="PS00109">
    <property type="entry name" value="PROTEIN_KINASE_TYR"/>
    <property type="match status" value="1"/>
</dbReference>
<evidence type="ECO:0000256" key="6">
    <source>
        <dbReference type="ARBA" id="ARBA00030980"/>
    </source>
</evidence>
<comment type="subunit">
    <text evidence="2">Component of the EKC/KEOPS complex composed of at least BUD32, CGI121, GON7, KAE1 and PCC1; the whole complex dimerizes.</text>
</comment>
<accession>W9CC53</accession>
<evidence type="ECO:0000256" key="9">
    <source>
        <dbReference type="ARBA" id="ARBA00048679"/>
    </source>
</evidence>
<dbReference type="AlphaFoldDB" id="W9CC53"/>
<evidence type="ECO:0000256" key="7">
    <source>
        <dbReference type="ARBA" id="ARBA00033194"/>
    </source>
</evidence>
<feature type="domain" description="Protein kinase" evidence="10">
    <location>
        <begin position="69"/>
        <end position="338"/>
    </location>
</feature>
<dbReference type="Gene3D" id="1.10.510.10">
    <property type="entry name" value="Transferase(Phosphotransferase) domain 1"/>
    <property type="match status" value="1"/>
</dbReference>
<evidence type="ECO:0000256" key="8">
    <source>
        <dbReference type="ARBA" id="ARBA00047899"/>
    </source>
</evidence>
<evidence type="ECO:0000313" key="11">
    <source>
        <dbReference type="EMBL" id="ESZ94317.1"/>
    </source>
</evidence>
<dbReference type="SMART" id="SM00220">
    <property type="entry name" value="S_TKc"/>
    <property type="match status" value="1"/>
</dbReference>
<evidence type="ECO:0000256" key="2">
    <source>
        <dbReference type="ARBA" id="ARBA00011534"/>
    </source>
</evidence>
<dbReference type="OrthoDB" id="1668230at2759"/>
<protein>
    <recommendedName>
        <fullName evidence="5">EKC/KEOPS complex subunit BUD32</fullName>
        <ecNumber evidence="3">2.7.11.1</ecNumber>
    </recommendedName>
    <alternativeName>
        <fullName evidence="6 7">Atypical Serine/threonine protein kinase BUD32</fullName>
    </alternativeName>
    <alternativeName>
        <fullName evidence="4">EKC/KEOPS complex subunit bud32</fullName>
    </alternativeName>
</protein>
<dbReference type="InterPro" id="IPR011009">
    <property type="entry name" value="Kinase-like_dom_sf"/>
</dbReference>
<reference evidence="11 12" key="1">
    <citation type="journal article" date="2014" name="Genome Announc.">
        <title>Draft genome sequence of Sclerotinia borealis, a psychrophilic plant pathogenic fungus.</title>
        <authorList>
            <person name="Mardanov A.V."/>
            <person name="Beletsky A.V."/>
            <person name="Kadnikov V.V."/>
            <person name="Ignatov A.N."/>
            <person name="Ravin N.V."/>
        </authorList>
    </citation>
    <scope>NUCLEOTIDE SEQUENCE [LARGE SCALE GENOMIC DNA]</scope>
    <source>
        <strain evidence="12">F-4157</strain>
    </source>
</reference>
<gene>
    <name evidence="11" type="ORF">SBOR_5313</name>
</gene>
<evidence type="ECO:0000259" key="10">
    <source>
        <dbReference type="PROSITE" id="PS50011"/>
    </source>
</evidence>
<dbReference type="EC" id="2.7.11.1" evidence="3"/>
<comment type="catalytic activity">
    <reaction evidence="8">
        <text>L-threonyl-[protein] + ATP = O-phospho-L-threonyl-[protein] + ADP + H(+)</text>
        <dbReference type="Rhea" id="RHEA:46608"/>
        <dbReference type="Rhea" id="RHEA-COMP:11060"/>
        <dbReference type="Rhea" id="RHEA-COMP:11605"/>
        <dbReference type="ChEBI" id="CHEBI:15378"/>
        <dbReference type="ChEBI" id="CHEBI:30013"/>
        <dbReference type="ChEBI" id="CHEBI:30616"/>
        <dbReference type="ChEBI" id="CHEBI:61977"/>
        <dbReference type="ChEBI" id="CHEBI:456216"/>
        <dbReference type="EC" id="2.7.11.1"/>
    </reaction>
</comment>
<proteinExistence type="predicted"/>
<dbReference type="SUPFAM" id="SSF56112">
    <property type="entry name" value="Protein kinase-like (PK-like)"/>
    <property type="match status" value="1"/>
</dbReference>